<evidence type="ECO:0000313" key="3">
    <source>
        <dbReference type="EMBL" id="MEQ2377403.1"/>
    </source>
</evidence>
<dbReference type="GO" id="GO:0016757">
    <property type="term" value="F:glycosyltransferase activity"/>
    <property type="evidence" value="ECO:0007669"/>
    <property type="project" value="UniProtKB-KW"/>
</dbReference>
<accession>A0ABV1BPM2</accession>
<comment type="caution">
    <text evidence="3">The sequence shown here is derived from an EMBL/GenBank/DDBJ whole genome shotgun (WGS) entry which is preliminary data.</text>
</comment>
<dbReference type="Pfam" id="PF00534">
    <property type="entry name" value="Glycos_transf_1"/>
    <property type="match status" value="1"/>
</dbReference>
<dbReference type="EMBL" id="JBBMEP010000014">
    <property type="protein sequence ID" value="MEQ2377403.1"/>
    <property type="molecule type" value="Genomic_DNA"/>
</dbReference>
<protein>
    <submittedName>
        <fullName evidence="3">Glycosyltransferase family 4 protein</fullName>
        <ecNumber evidence="3">2.4.-.-</ecNumber>
    </submittedName>
</protein>
<keyword evidence="3" id="KW-0328">Glycosyltransferase</keyword>
<dbReference type="PANTHER" id="PTHR45947">
    <property type="entry name" value="SULFOQUINOVOSYL TRANSFERASE SQD2"/>
    <property type="match status" value="1"/>
</dbReference>
<keyword evidence="3" id="KW-0808">Transferase</keyword>
<gene>
    <name evidence="3" type="ORF">WMO17_08605</name>
</gene>
<evidence type="ECO:0000259" key="1">
    <source>
        <dbReference type="Pfam" id="PF00534"/>
    </source>
</evidence>
<dbReference type="CDD" id="cd03801">
    <property type="entry name" value="GT4_PimA-like"/>
    <property type="match status" value="1"/>
</dbReference>
<dbReference type="InterPro" id="IPR050194">
    <property type="entry name" value="Glycosyltransferase_grp1"/>
</dbReference>
<name>A0ABV1BPM2_9FIRM</name>
<dbReference type="Pfam" id="PF13439">
    <property type="entry name" value="Glyco_transf_4"/>
    <property type="match status" value="1"/>
</dbReference>
<sequence>MNVLHMQLSGGFGGIATLSREISKYSQDQNVFVFLFEGGCVADEMKAEGIPVYVLNASHKSDRKAKQEYLDICRKHNIDVIVSHTGCFMEFRILLFLKKKIPTAKIFMYEHCDMVGAMGVGWKGIVNRMLYRKCFSMAQGGIAISKYVKGTALQLTPGEDSKIEVVYNGVDLDKFQYIKRERKDYLRIIYVGRIVPEKGCDLLIQAISDLPQNVKVKVFFVGEGTDMLECKRMAAELGVQDKISFEGKSNRVRDYLYAADVFVHPARCPEGFGITLVEAMATGLPCIAFEKGAIPELITSGREGFLEKDVDAGKLAEMISQMYEKLCDGSIEAMSRNAVEKARIFDIKVTAHKLHELYEMEERI</sequence>
<organism evidence="3 4">
    <name type="scientific">Faecalibacterium faecis</name>
    <dbReference type="NCBI Taxonomy" id="3133157"/>
    <lineage>
        <taxon>Bacteria</taxon>
        <taxon>Bacillati</taxon>
        <taxon>Bacillota</taxon>
        <taxon>Clostridia</taxon>
        <taxon>Eubacteriales</taxon>
        <taxon>Oscillospiraceae</taxon>
        <taxon>Faecalibacterium</taxon>
    </lineage>
</organism>
<dbReference type="InterPro" id="IPR001296">
    <property type="entry name" value="Glyco_trans_1"/>
</dbReference>
<dbReference type="InterPro" id="IPR028098">
    <property type="entry name" value="Glyco_trans_4-like_N"/>
</dbReference>
<evidence type="ECO:0000259" key="2">
    <source>
        <dbReference type="Pfam" id="PF13439"/>
    </source>
</evidence>
<dbReference type="PANTHER" id="PTHR45947:SF3">
    <property type="entry name" value="SULFOQUINOVOSYL TRANSFERASE SQD2"/>
    <property type="match status" value="1"/>
</dbReference>
<keyword evidence="4" id="KW-1185">Reference proteome</keyword>
<dbReference type="Proteomes" id="UP001496146">
    <property type="component" value="Unassembled WGS sequence"/>
</dbReference>
<reference evidence="3 4" key="1">
    <citation type="submission" date="2024-03" db="EMBL/GenBank/DDBJ databases">
        <title>Human intestinal bacterial collection.</title>
        <authorList>
            <person name="Pauvert C."/>
            <person name="Hitch T.C.A."/>
            <person name="Clavel T."/>
        </authorList>
    </citation>
    <scope>NUCLEOTIDE SEQUENCE [LARGE SCALE GENOMIC DNA]</scope>
    <source>
        <strain evidence="3 4">CLA-JM-H7-B</strain>
    </source>
</reference>
<dbReference type="SUPFAM" id="SSF53756">
    <property type="entry name" value="UDP-Glycosyltransferase/glycogen phosphorylase"/>
    <property type="match status" value="1"/>
</dbReference>
<dbReference type="EC" id="2.4.-.-" evidence="3"/>
<evidence type="ECO:0000313" key="4">
    <source>
        <dbReference type="Proteomes" id="UP001496146"/>
    </source>
</evidence>
<proteinExistence type="predicted"/>
<dbReference type="Gene3D" id="3.40.50.2000">
    <property type="entry name" value="Glycogen Phosphorylase B"/>
    <property type="match status" value="2"/>
</dbReference>
<feature type="domain" description="Glycosyltransferase subfamily 4-like N-terminal" evidence="2">
    <location>
        <begin position="13"/>
        <end position="174"/>
    </location>
</feature>
<dbReference type="RefSeq" id="WP_349137890.1">
    <property type="nucleotide sequence ID" value="NZ_JBBMEP010000014.1"/>
</dbReference>
<feature type="domain" description="Glycosyl transferase family 1" evidence="1">
    <location>
        <begin position="179"/>
        <end position="325"/>
    </location>
</feature>